<proteinExistence type="predicted"/>
<reference evidence="2" key="1">
    <citation type="journal article" date="2019" name="Int. J. Syst. Evol. Microbiol.">
        <title>The Global Catalogue of Microorganisms (GCM) 10K type strain sequencing project: providing services to taxonomists for standard genome sequencing and annotation.</title>
        <authorList>
            <consortium name="The Broad Institute Genomics Platform"/>
            <consortium name="The Broad Institute Genome Sequencing Center for Infectious Disease"/>
            <person name="Wu L."/>
            <person name="Ma J."/>
        </authorList>
    </citation>
    <scope>NUCLEOTIDE SEQUENCE [LARGE SCALE GENOMIC DNA]</scope>
    <source>
        <strain evidence="2">CGMCC 1.12151</strain>
    </source>
</reference>
<protein>
    <submittedName>
        <fullName evidence="1">Competence protein ComK</fullName>
    </submittedName>
</protein>
<organism evidence="1 2">
    <name type="scientific">Planococcus dechangensis</name>
    <dbReference type="NCBI Taxonomy" id="1176255"/>
    <lineage>
        <taxon>Bacteria</taxon>
        <taxon>Bacillati</taxon>
        <taxon>Bacillota</taxon>
        <taxon>Bacilli</taxon>
        <taxon>Bacillales</taxon>
        <taxon>Caryophanaceae</taxon>
        <taxon>Planococcus</taxon>
    </lineage>
</organism>
<dbReference type="Pfam" id="PF06338">
    <property type="entry name" value="ComK"/>
    <property type="match status" value="1"/>
</dbReference>
<evidence type="ECO:0000313" key="2">
    <source>
        <dbReference type="Proteomes" id="UP001595932"/>
    </source>
</evidence>
<dbReference type="InterPro" id="IPR010461">
    <property type="entry name" value="ComK"/>
</dbReference>
<name>A0ABV9MDC6_9BACL</name>
<comment type="caution">
    <text evidence="1">The sequence shown here is derived from an EMBL/GenBank/DDBJ whole genome shotgun (WGS) entry which is preliminary data.</text>
</comment>
<dbReference type="EMBL" id="JBHSGL010000005">
    <property type="protein sequence ID" value="MFC4712805.1"/>
    <property type="molecule type" value="Genomic_DNA"/>
</dbReference>
<dbReference type="RefSeq" id="WP_377278245.1">
    <property type="nucleotide sequence ID" value="NZ_JBHSGL010000005.1"/>
</dbReference>
<gene>
    <name evidence="1" type="ORF">ACFO5U_08045</name>
</gene>
<sequence>MKNYEESPIDRNVLFLESFYETERRSRITTKDGVRYSRDSPLVLIDKACMRYASTYEGRVKATRHNLKQHQKTTLLISEDGLAAYPTKSPAQLDCVWIFNHQYRLEALSPNRTRIIYDHYGVFTEVNVSMHTLSKQRTRLYEMMYFYSAIRERNKG</sequence>
<evidence type="ECO:0000313" key="1">
    <source>
        <dbReference type="EMBL" id="MFC4712805.1"/>
    </source>
</evidence>
<dbReference type="Proteomes" id="UP001595932">
    <property type="component" value="Unassembled WGS sequence"/>
</dbReference>
<accession>A0ABV9MDC6</accession>
<keyword evidence="2" id="KW-1185">Reference proteome</keyword>